<dbReference type="Proteomes" id="UP000280586">
    <property type="component" value="Chromosome"/>
</dbReference>
<proteinExistence type="predicted"/>
<dbReference type="RefSeq" id="WP_066678705.1">
    <property type="nucleotide sequence ID" value="NZ_CABMIZ010000050.1"/>
</dbReference>
<evidence type="ECO:0000313" key="4">
    <source>
        <dbReference type="Proteomes" id="UP000280586"/>
    </source>
</evidence>
<feature type="transmembrane region" description="Helical" evidence="1">
    <location>
        <begin position="6"/>
        <end position="24"/>
    </location>
</feature>
<sequence length="211" mass="25059">MKKSTLLAIGILVSIIFIITIFTNKIDVYDKKIKHTKEIDAIQDFICYSNVLEEVKNNKRNYYKLVKTNEFYESISRRYRLYLGDNKHQSNLLGRNPFPAFIEYKIESPTDNEINYIKKIHDNSYSTIENYPIPKSIEYFKVTGKYINWDNLKRNDINENGTVKEEFLRKENLNEESIYNGSCIIVIVDEGEGYVVDYYEILNEFYGEVYR</sequence>
<evidence type="ECO:0000313" key="2">
    <source>
        <dbReference type="EMBL" id="AYE35730.1"/>
    </source>
</evidence>
<name>A0A9N7PKJ9_CLOSE</name>
<dbReference type="Proteomes" id="UP001055437">
    <property type="component" value="Chromosome"/>
</dbReference>
<protein>
    <submittedName>
        <fullName evidence="2">Uncharacterized protein</fullName>
    </submittedName>
</protein>
<keyword evidence="5" id="KW-1185">Reference proteome</keyword>
<gene>
    <name evidence="2" type="ORF">CP523_15525</name>
    <name evidence="3" type="ORF">NH397_08005</name>
</gene>
<dbReference type="AlphaFoldDB" id="A0A9N7PKJ9"/>
<keyword evidence="1" id="KW-0472">Membrane</keyword>
<reference evidence="2 4" key="1">
    <citation type="submission" date="2017-09" db="EMBL/GenBank/DDBJ databases">
        <authorList>
            <person name="Thomas P."/>
            <person name="Seyboldt C."/>
        </authorList>
    </citation>
    <scope>NUCLEOTIDE SEQUENCE [LARGE SCALE GENOMIC DNA]</scope>
    <source>
        <strain evidence="2 4">DSM 7534</strain>
    </source>
</reference>
<keyword evidence="1" id="KW-0812">Transmembrane</keyword>
<dbReference type="OrthoDB" id="1911373at2"/>
<organism evidence="2 4">
    <name type="scientific">Clostridium septicum</name>
    <dbReference type="NCBI Taxonomy" id="1504"/>
    <lineage>
        <taxon>Bacteria</taxon>
        <taxon>Bacillati</taxon>
        <taxon>Bacillota</taxon>
        <taxon>Clostridia</taxon>
        <taxon>Eubacteriales</taxon>
        <taxon>Clostridiaceae</taxon>
        <taxon>Clostridium</taxon>
    </lineage>
</organism>
<evidence type="ECO:0000313" key="3">
    <source>
        <dbReference type="EMBL" id="USS02345.1"/>
    </source>
</evidence>
<reference evidence="3" key="2">
    <citation type="submission" date="2022-06" db="EMBL/GenBank/DDBJ databases">
        <authorList>
            <person name="Holder M.E."/>
            <person name="Ajami N.J."/>
            <person name="Petrosino J.F."/>
        </authorList>
    </citation>
    <scope>NUCLEOTIDE SEQUENCE</scope>
    <source>
        <strain evidence="3">RMA 8861</strain>
    </source>
</reference>
<dbReference type="GeneID" id="303562099"/>
<evidence type="ECO:0000313" key="5">
    <source>
        <dbReference type="Proteomes" id="UP001055437"/>
    </source>
</evidence>
<keyword evidence="1" id="KW-1133">Transmembrane helix</keyword>
<dbReference type="EMBL" id="CP023671">
    <property type="protein sequence ID" value="AYE35730.1"/>
    <property type="molecule type" value="Genomic_DNA"/>
</dbReference>
<dbReference type="EMBL" id="CP099799">
    <property type="protein sequence ID" value="USS02345.1"/>
    <property type="molecule type" value="Genomic_DNA"/>
</dbReference>
<accession>A0A9N7PKJ9</accession>
<evidence type="ECO:0000256" key="1">
    <source>
        <dbReference type="SAM" id="Phobius"/>
    </source>
</evidence>
<dbReference type="KEGG" id="csep:CP523_15525"/>